<dbReference type="EMBL" id="JBHSKN010000011">
    <property type="protein sequence ID" value="MFC5240690.1"/>
    <property type="molecule type" value="Genomic_DNA"/>
</dbReference>
<dbReference type="Pfam" id="PF03631">
    <property type="entry name" value="Virul_fac_BrkB"/>
    <property type="match status" value="1"/>
</dbReference>
<evidence type="ECO:0000313" key="8">
    <source>
        <dbReference type="EMBL" id="MFC5240690.1"/>
    </source>
</evidence>
<protein>
    <submittedName>
        <fullName evidence="8">YihY/virulence factor BrkB family protein</fullName>
    </submittedName>
</protein>
<dbReference type="PANTHER" id="PTHR30213:SF1">
    <property type="entry name" value="INNER MEMBRANE PROTEIN YHJD"/>
    <property type="match status" value="1"/>
</dbReference>
<evidence type="ECO:0000256" key="5">
    <source>
        <dbReference type="ARBA" id="ARBA00023136"/>
    </source>
</evidence>
<feature type="transmembrane region" description="Helical" evidence="7">
    <location>
        <begin position="46"/>
        <end position="64"/>
    </location>
</feature>
<keyword evidence="3 7" id="KW-0812">Transmembrane</keyword>
<gene>
    <name evidence="8" type="ORF">ACFPWV_12320</name>
</gene>
<evidence type="ECO:0000256" key="7">
    <source>
        <dbReference type="SAM" id="Phobius"/>
    </source>
</evidence>
<evidence type="ECO:0000256" key="1">
    <source>
        <dbReference type="ARBA" id="ARBA00004651"/>
    </source>
</evidence>
<feature type="transmembrane region" description="Helical" evidence="7">
    <location>
        <begin position="96"/>
        <end position="116"/>
    </location>
</feature>
<dbReference type="RefSeq" id="WP_344557686.1">
    <property type="nucleotide sequence ID" value="NZ_BAAATG010000010.1"/>
</dbReference>
<evidence type="ECO:0000256" key="6">
    <source>
        <dbReference type="SAM" id="MobiDB-lite"/>
    </source>
</evidence>
<reference evidence="9" key="1">
    <citation type="journal article" date="2019" name="Int. J. Syst. Evol. Microbiol.">
        <title>The Global Catalogue of Microorganisms (GCM) 10K type strain sequencing project: providing services to taxonomists for standard genome sequencing and annotation.</title>
        <authorList>
            <consortium name="The Broad Institute Genomics Platform"/>
            <consortium name="The Broad Institute Genome Sequencing Center for Infectious Disease"/>
            <person name="Wu L."/>
            <person name="Ma J."/>
        </authorList>
    </citation>
    <scope>NUCLEOTIDE SEQUENCE [LARGE SCALE GENOMIC DNA]</scope>
    <source>
        <strain evidence="9">CGMCC 4.7131</strain>
    </source>
</reference>
<organism evidence="8 9">
    <name type="scientific">Streptomyces atrovirens</name>
    <dbReference type="NCBI Taxonomy" id="285556"/>
    <lineage>
        <taxon>Bacteria</taxon>
        <taxon>Bacillati</taxon>
        <taxon>Actinomycetota</taxon>
        <taxon>Actinomycetes</taxon>
        <taxon>Kitasatosporales</taxon>
        <taxon>Streptomycetaceae</taxon>
        <taxon>Streptomyces</taxon>
    </lineage>
</organism>
<evidence type="ECO:0000313" key="9">
    <source>
        <dbReference type="Proteomes" id="UP001596035"/>
    </source>
</evidence>
<comment type="subcellular location">
    <subcellularLocation>
        <location evidence="1">Cell membrane</location>
        <topology evidence="1">Multi-pass membrane protein</topology>
    </subcellularLocation>
</comment>
<dbReference type="Proteomes" id="UP001596035">
    <property type="component" value="Unassembled WGS sequence"/>
</dbReference>
<evidence type="ECO:0000256" key="3">
    <source>
        <dbReference type="ARBA" id="ARBA00022692"/>
    </source>
</evidence>
<sequence>MDWLKRLPVVGPWTARLMLTHAWRSYERLDRVHWARLAAAMTFRSFVALFPLLTVAAAIGAATLSQDQQDTLQDKITDQVPGISDQLDIGGLVENAGTVGLIAGAVLLFTGISWAGSMRECLRAVWELPDEEENPLLRKGKDLGVLVGLGGAVLITLGASAVASAMVGRISDAIGLEKGGWGGIVLQTAAFAVAVGADFLLLLYVLTLLPGVEPARRRLIVAALTGAGGFELLKLLLSGYMQGVATKSMYGAFGVPVALLLWINFTSKLVLFCAAWTATRSRRDEVPEVTDAGGDAPGPAAASAG</sequence>
<comment type="caution">
    <text evidence="8">The sequence shown here is derived from an EMBL/GenBank/DDBJ whole genome shotgun (WGS) entry which is preliminary data.</text>
</comment>
<feature type="transmembrane region" description="Helical" evidence="7">
    <location>
        <begin position="253"/>
        <end position="276"/>
    </location>
</feature>
<keyword evidence="4 7" id="KW-1133">Transmembrane helix</keyword>
<dbReference type="PIRSF" id="PIRSF035875">
    <property type="entry name" value="RNase_BN"/>
    <property type="match status" value="1"/>
</dbReference>
<proteinExistence type="predicted"/>
<feature type="region of interest" description="Disordered" evidence="6">
    <location>
        <begin position="286"/>
        <end position="305"/>
    </location>
</feature>
<evidence type="ECO:0000256" key="2">
    <source>
        <dbReference type="ARBA" id="ARBA00022475"/>
    </source>
</evidence>
<feature type="compositionally biased region" description="Low complexity" evidence="6">
    <location>
        <begin position="291"/>
        <end position="305"/>
    </location>
</feature>
<accession>A0ABW0DSC0</accession>
<evidence type="ECO:0000256" key="4">
    <source>
        <dbReference type="ARBA" id="ARBA00022989"/>
    </source>
</evidence>
<dbReference type="PANTHER" id="PTHR30213">
    <property type="entry name" value="INNER MEMBRANE PROTEIN YHJD"/>
    <property type="match status" value="1"/>
</dbReference>
<name>A0ABW0DSC0_9ACTN</name>
<dbReference type="InterPro" id="IPR017039">
    <property type="entry name" value="Virul_fac_BrkB"/>
</dbReference>
<feature type="transmembrane region" description="Helical" evidence="7">
    <location>
        <begin position="219"/>
        <end position="241"/>
    </location>
</feature>
<keyword evidence="9" id="KW-1185">Reference proteome</keyword>
<keyword evidence="2" id="KW-1003">Cell membrane</keyword>
<feature type="transmembrane region" description="Helical" evidence="7">
    <location>
        <begin position="143"/>
        <end position="164"/>
    </location>
</feature>
<keyword evidence="5 7" id="KW-0472">Membrane</keyword>
<feature type="transmembrane region" description="Helical" evidence="7">
    <location>
        <begin position="184"/>
        <end position="207"/>
    </location>
</feature>